<feature type="domain" description="FAD-binding" evidence="9">
    <location>
        <begin position="6"/>
        <end position="366"/>
    </location>
</feature>
<reference evidence="11" key="1">
    <citation type="submission" date="2016-10" db="EMBL/GenBank/DDBJ databases">
        <authorList>
            <person name="Varghese N."/>
            <person name="Submissions S."/>
        </authorList>
    </citation>
    <scope>NUCLEOTIDE SEQUENCE [LARGE SCALE GENOMIC DNA]</scope>
    <source>
        <strain evidence="11">CGMCC 1.6775</strain>
    </source>
</reference>
<dbReference type="PRINTS" id="PR00420">
    <property type="entry name" value="RNGMNOXGNASE"/>
</dbReference>
<dbReference type="UniPathway" id="UPA00232"/>
<evidence type="ECO:0000256" key="4">
    <source>
        <dbReference type="ARBA" id="ARBA00022630"/>
    </source>
</evidence>
<dbReference type="EMBL" id="FOUR01000005">
    <property type="protein sequence ID" value="SFN15272.1"/>
    <property type="molecule type" value="Genomic_DNA"/>
</dbReference>
<dbReference type="OrthoDB" id="9769565at2"/>
<evidence type="ECO:0000256" key="3">
    <source>
        <dbReference type="ARBA" id="ARBA00005349"/>
    </source>
</evidence>
<comment type="cofactor">
    <cofactor evidence="1">
        <name>FAD</name>
        <dbReference type="ChEBI" id="CHEBI:57692"/>
    </cofactor>
</comment>
<dbReference type="FunFam" id="3.50.50.60:FF:000021">
    <property type="entry name" value="Ubiquinone biosynthesis monooxygenase COQ6"/>
    <property type="match status" value="1"/>
</dbReference>
<dbReference type="GO" id="GO:0008682">
    <property type="term" value="F:3-demethoxyubiquinol 3-hydroxylase activity"/>
    <property type="evidence" value="ECO:0007669"/>
    <property type="project" value="TreeGrafter"/>
</dbReference>
<evidence type="ECO:0000259" key="9">
    <source>
        <dbReference type="Pfam" id="PF01494"/>
    </source>
</evidence>
<dbReference type="InterPro" id="IPR036188">
    <property type="entry name" value="FAD/NAD-bd_sf"/>
</dbReference>
<dbReference type="PANTHER" id="PTHR43876">
    <property type="entry name" value="UBIQUINONE BIOSYNTHESIS MONOOXYGENASE COQ6, MITOCHONDRIAL"/>
    <property type="match status" value="1"/>
</dbReference>
<keyword evidence="5" id="KW-0274">FAD</keyword>
<comment type="pathway">
    <text evidence="2">Cofactor biosynthesis; ubiquinone biosynthesis.</text>
</comment>
<dbReference type="SUPFAM" id="SSF51905">
    <property type="entry name" value="FAD/NAD(P)-binding domain"/>
    <property type="match status" value="1"/>
</dbReference>
<keyword evidence="11" id="KW-1185">Reference proteome</keyword>
<dbReference type="PANTHER" id="PTHR43876:SF10">
    <property type="entry name" value="3-DEMETHOXYUBIQUINOL 3-HYDROXYLASE"/>
    <property type="match status" value="1"/>
</dbReference>
<dbReference type="NCBIfam" id="TIGR01988">
    <property type="entry name" value="Ubi-OHases"/>
    <property type="match status" value="1"/>
</dbReference>
<keyword evidence="7" id="KW-0503">Monooxygenase</keyword>
<evidence type="ECO:0000256" key="5">
    <source>
        <dbReference type="ARBA" id="ARBA00022827"/>
    </source>
</evidence>
<name>A0A1I4WPV2_9GAMM</name>
<sequence length="431" mass="46973">MTQAFDIVIVGAGMVGAALATGLGREGLSVAMIDRASAPPFNPEATPDIRVSALSVGSERYLDSLGAWARILDKRATPYRRLAVWDETPHPLSNLVPRRLTEVTFDAVDLGAPHLGHIVENSVTQQALWQAAEAEPGVTILAGSGVASVSQDENQATVTLEDGQTLSARLVIGADGAQSRIRDMAGIGVTRDQYGQQAMVISVRYRGAVEDITWQGFYPSGPRAFLPLHSAGETFPGESWASLVWYDSPEQLAHLKSLDDEALMAEIQSAFPKDLPVLTHIDARASFPIARQHARHYFAGRMVLAGDAAHTINPLAGQGVNLGFQDAQSLQAMIREALRADGDPASPHWLARYEQERRPANRRMMMTMDLFYHLFSNRIPPVHLLRNLGLGTARALPFARNRVARYAMGIDDQLPAILRQLTERLPGLGQL</sequence>
<evidence type="ECO:0000256" key="1">
    <source>
        <dbReference type="ARBA" id="ARBA00001974"/>
    </source>
</evidence>
<evidence type="ECO:0000256" key="2">
    <source>
        <dbReference type="ARBA" id="ARBA00004749"/>
    </source>
</evidence>
<evidence type="ECO:0000256" key="7">
    <source>
        <dbReference type="ARBA" id="ARBA00023033"/>
    </source>
</evidence>
<evidence type="ECO:0000313" key="10">
    <source>
        <dbReference type="EMBL" id="SFN15272.1"/>
    </source>
</evidence>
<dbReference type="Gene3D" id="3.50.50.60">
    <property type="entry name" value="FAD/NAD(P)-binding domain"/>
    <property type="match status" value="2"/>
</dbReference>
<dbReference type="RefSeq" id="WP_092003233.1">
    <property type="nucleotide sequence ID" value="NZ_FOUR01000005.1"/>
</dbReference>
<proteinExistence type="inferred from homology"/>
<keyword evidence="6" id="KW-0560">Oxidoreductase</keyword>
<protein>
    <submittedName>
        <fullName evidence="10">2-octaprenyl-3-methyl-6-methoxy-1,4-benzoquinol hydroxylase</fullName>
    </submittedName>
</protein>
<accession>A0A1I4WPV2</accession>
<evidence type="ECO:0000313" key="11">
    <source>
        <dbReference type="Proteomes" id="UP000199339"/>
    </source>
</evidence>
<comment type="similarity">
    <text evidence="3">Belongs to the UbiH/COQ6 family.</text>
</comment>
<dbReference type="InterPro" id="IPR002938">
    <property type="entry name" value="FAD-bd"/>
</dbReference>
<dbReference type="InterPro" id="IPR051205">
    <property type="entry name" value="UbiH/COQ6_monooxygenase"/>
</dbReference>
<dbReference type="InterPro" id="IPR010971">
    <property type="entry name" value="UbiH/COQ6"/>
</dbReference>
<dbReference type="GO" id="GO:0110142">
    <property type="term" value="C:ubiquinone biosynthesis complex"/>
    <property type="evidence" value="ECO:0007669"/>
    <property type="project" value="UniProtKB-ARBA"/>
</dbReference>
<evidence type="ECO:0000256" key="6">
    <source>
        <dbReference type="ARBA" id="ARBA00023002"/>
    </source>
</evidence>
<dbReference type="AlphaFoldDB" id="A0A1I4WPV2"/>
<dbReference type="GO" id="GO:0006744">
    <property type="term" value="P:ubiquinone biosynthetic process"/>
    <property type="evidence" value="ECO:0007669"/>
    <property type="project" value="UniProtKB-UniPathway"/>
</dbReference>
<organism evidence="10 11">
    <name type="scientific">Marinobacter pelagius</name>
    <dbReference type="NCBI Taxonomy" id="379482"/>
    <lineage>
        <taxon>Bacteria</taxon>
        <taxon>Pseudomonadati</taxon>
        <taxon>Pseudomonadota</taxon>
        <taxon>Gammaproteobacteria</taxon>
        <taxon>Pseudomonadales</taxon>
        <taxon>Marinobacteraceae</taxon>
        <taxon>Marinobacter</taxon>
    </lineage>
</organism>
<keyword evidence="4" id="KW-0285">Flavoprotein</keyword>
<gene>
    <name evidence="10" type="ORF">SAMN04487961_2240</name>
</gene>
<evidence type="ECO:0000256" key="8">
    <source>
        <dbReference type="ARBA" id="ARBA00065734"/>
    </source>
</evidence>
<dbReference type="Pfam" id="PF01494">
    <property type="entry name" value="FAD_binding_3"/>
    <property type="match status" value="1"/>
</dbReference>
<dbReference type="Proteomes" id="UP000199339">
    <property type="component" value="Unassembled WGS sequence"/>
</dbReference>
<comment type="subunit">
    <text evidence="8">Component of the Ubi complex metabolon, which regroups five ubiquinone biosynthesis proteins (UbiE, UbiF, UbiG, UbiH and UbiI) and two accessory factors (UbiK and the lipid-binding protein UbiJ).</text>
</comment>
<dbReference type="GO" id="GO:0071949">
    <property type="term" value="F:FAD binding"/>
    <property type="evidence" value="ECO:0007669"/>
    <property type="project" value="InterPro"/>
</dbReference>